<keyword evidence="3" id="KW-1185">Reference proteome</keyword>
<sequence length="181" mass="19523">MVHPVQSVIESLYAAGRCPRLHVDATHASVTVPDFIRQQWRERLIIDLDASYPLDLVFGESGLAADLSFGGHVTRCSFPWESIYIVTDRSTGRGIVLDRHVPESVKRQAAGQQPAPAFDNAITKVEPPAEPKPELRRVEAEPAAEEAPAVAEAAPPAAAPSPSDDQAKKRRAAFRVIDGGG</sequence>
<dbReference type="GO" id="GO:0008233">
    <property type="term" value="F:peptidase activity"/>
    <property type="evidence" value="ECO:0007669"/>
    <property type="project" value="UniProtKB-KW"/>
</dbReference>
<name>A0ABS7TV67_9BACT</name>
<evidence type="ECO:0000313" key="3">
    <source>
        <dbReference type="Proteomes" id="UP001139031"/>
    </source>
</evidence>
<gene>
    <name evidence="2" type="ORF">K7C98_22530</name>
</gene>
<evidence type="ECO:0000256" key="1">
    <source>
        <dbReference type="SAM" id="MobiDB-lite"/>
    </source>
</evidence>
<feature type="compositionally biased region" description="Low complexity" evidence="1">
    <location>
        <begin position="145"/>
        <end position="156"/>
    </location>
</feature>
<keyword evidence="2" id="KW-0378">Hydrolase</keyword>
<dbReference type="InterPro" id="IPR007481">
    <property type="entry name" value="SspB"/>
</dbReference>
<dbReference type="RefSeq" id="WP_224193791.1">
    <property type="nucleotide sequence ID" value="NZ_JAIRAU010000028.1"/>
</dbReference>
<dbReference type="GO" id="GO:0006508">
    <property type="term" value="P:proteolysis"/>
    <property type="evidence" value="ECO:0007669"/>
    <property type="project" value="UniProtKB-KW"/>
</dbReference>
<keyword evidence="2" id="KW-0645">Protease</keyword>
<protein>
    <submittedName>
        <fullName evidence="2">ClpXP protease specificity-enhancing factor SspB</fullName>
    </submittedName>
</protein>
<feature type="region of interest" description="Disordered" evidence="1">
    <location>
        <begin position="106"/>
        <end position="181"/>
    </location>
</feature>
<proteinExistence type="predicted"/>
<dbReference type="Proteomes" id="UP001139031">
    <property type="component" value="Unassembled WGS sequence"/>
</dbReference>
<dbReference type="SUPFAM" id="SSF101738">
    <property type="entry name" value="SspB-like"/>
    <property type="match status" value="1"/>
</dbReference>
<dbReference type="Gene3D" id="2.30.30.220">
    <property type="entry name" value="SspB-like"/>
    <property type="match status" value="1"/>
</dbReference>
<feature type="compositionally biased region" description="Basic and acidic residues" evidence="1">
    <location>
        <begin position="127"/>
        <end position="140"/>
    </location>
</feature>
<accession>A0ABS7TV67</accession>
<reference evidence="2" key="1">
    <citation type="submission" date="2021-08" db="EMBL/GenBank/DDBJ databases">
        <authorList>
            <person name="Stevens D.C."/>
        </authorList>
    </citation>
    <scope>NUCLEOTIDE SEQUENCE</scope>
    <source>
        <strain evidence="2">DSM 53165</strain>
    </source>
</reference>
<dbReference type="EMBL" id="JAIRAU010000028">
    <property type="protein sequence ID" value="MBZ5712030.1"/>
    <property type="molecule type" value="Genomic_DNA"/>
</dbReference>
<comment type="caution">
    <text evidence="2">The sequence shown here is derived from an EMBL/GenBank/DDBJ whole genome shotgun (WGS) entry which is preliminary data.</text>
</comment>
<dbReference type="InterPro" id="IPR036760">
    <property type="entry name" value="SspB-like_sf"/>
</dbReference>
<organism evidence="2 3">
    <name type="scientific">Nannocystis pusilla</name>
    <dbReference type="NCBI Taxonomy" id="889268"/>
    <lineage>
        <taxon>Bacteria</taxon>
        <taxon>Pseudomonadati</taxon>
        <taxon>Myxococcota</taxon>
        <taxon>Polyangia</taxon>
        <taxon>Nannocystales</taxon>
        <taxon>Nannocystaceae</taxon>
        <taxon>Nannocystis</taxon>
    </lineage>
</organism>
<dbReference type="Pfam" id="PF04386">
    <property type="entry name" value="SspB"/>
    <property type="match status" value="1"/>
</dbReference>
<evidence type="ECO:0000313" key="2">
    <source>
        <dbReference type="EMBL" id="MBZ5712030.1"/>
    </source>
</evidence>